<keyword evidence="3" id="KW-1185">Reference proteome</keyword>
<dbReference type="InterPro" id="IPR050167">
    <property type="entry name" value="Ser_Thr_protein_kinase"/>
</dbReference>
<accession>A0ABR2KV42</accession>
<dbReference type="InterPro" id="IPR000719">
    <property type="entry name" value="Prot_kinase_dom"/>
</dbReference>
<sequence length="365" mass="42461">MNQKVSISTDLIIDLDEYNIYENTIIGSGDYGDIIKASYTVREKDDISYFAITRFTRINNAKDLKDYFNKIMIQTSFYHIAVLPITGYSLPIPAHNYYSIISPIMKNGNLFQLTDKINDGLVPDNFETKRAIITFGIAAGMAHIHQKNVIHQDLKPDNILLDENYYPKISNFNLSKYLPENSESSLSSTDFKIVTPYYCAPELFKDQNYTNKIDVYSYAIILYELWTTKRAFSNHRQLTIDQFKTIISSGQRPPFEDKKIPRIIRKLIERCWNEDPDLRPNFVQIVTDFMESKEKFFNDEFIDKDELNRYMDDAIIGVNFFESLDGPVCHDCGKLAIEICHDCFHPYCAFCYEGHKCEKLTNTIK</sequence>
<evidence type="ECO:0000259" key="1">
    <source>
        <dbReference type="PROSITE" id="PS50011"/>
    </source>
</evidence>
<proteinExistence type="predicted"/>
<name>A0ABR2KV42_9EUKA</name>
<organism evidence="2 3">
    <name type="scientific">Tritrichomonas musculus</name>
    <dbReference type="NCBI Taxonomy" id="1915356"/>
    <lineage>
        <taxon>Eukaryota</taxon>
        <taxon>Metamonada</taxon>
        <taxon>Parabasalia</taxon>
        <taxon>Tritrichomonadida</taxon>
        <taxon>Tritrichomonadidae</taxon>
        <taxon>Tritrichomonas</taxon>
    </lineage>
</organism>
<dbReference type="EMBL" id="JAPFFF010000003">
    <property type="protein sequence ID" value="KAK8894708.1"/>
    <property type="molecule type" value="Genomic_DNA"/>
</dbReference>
<evidence type="ECO:0000313" key="3">
    <source>
        <dbReference type="Proteomes" id="UP001470230"/>
    </source>
</evidence>
<comment type="caution">
    <text evidence="2">The sequence shown here is derived from an EMBL/GenBank/DDBJ whole genome shotgun (WGS) entry which is preliminary data.</text>
</comment>
<gene>
    <name evidence="2" type="ORF">M9Y10_023145</name>
</gene>
<dbReference type="Pfam" id="PF07714">
    <property type="entry name" value="PK_Tyr_Ser-Thr"/>
    <property type="match status" value="1"/>
</dbReference>
<dbReference type="PANTHER" id="PTHR23257">
    <property type="entry name" value="SERINE-THREONINE PROTEIN KINASE"/>
    <property type="match status" value="1"/>
</dbReference>
<dbReference type="Proteomes" id="UP001470230">
    <property type="component" value="Unassembled WGS sequence"/>
</dbReference>
<dbReference type="InterPro" id="IPR011009">
    <property type="entry name" value="Kinase-like_dom_sf"/>
</dbReference>
<reference evidence="2 3" key="1">
    <citation type="submission" date="2024-04" db="EMBL/GenBank/DDBJ databases">
        <title>Tritrichomonas musculus Genome.</title>
        <authorList>
            <person name="Alves-Ferreira E."/>
            <person name="Grigg M."/>
            <person name="Lorenzi H."/>
            <person name="Galac M."/>
        </authorList>
    </citation>
    <scope>NUCLEOTIDE SEQUENCE [LARGE SCALE GENOMIC DNA]</scope>
    <source>
        <strain evidence="2 3">EAF2021</strain>
    </source>
</reference>
<dbReference type="InterPro" id="IPR008271">
    <property type="entry name" value="Ser/Thr_kinase_AS"/>
</dbReference>
<dbReference type="PROSITE" id="PS50011">
    <property type="entry name" value="PROTEIN_KINASE_DOM"/>
    <property type="match status" value="1"/>
</dbReference>
<dbReference type="Gene3D" id="1.10.510.10">
    <property type="entry name" value="Transferase(Phosphotransferase) domain 1"/>
    <property type="match status" value="1"/>
</dbReference>
<feature type="domain" description="Protein kinase" evidence="1">
    <location>
        <begin position="20"/>
        <end position="297"/>
    </location>
</feature>
<dbReference type="SUPFAM" id="SSF56112">
    <property type="entry name" value="Protein kinase-like (PK-like)"/>
    <property type="match status" value="1"/>
</dbReference>
<dbReference type="InterPro" id="IPR001245">
    <property type="entry name" value="Ser-Thr/Tyr_kinase_cat_dom"/>
</dbReference>
<dbReference type="SMART" id="SM00220">
    <property type="entry name" value="S_TKc"/>
    <property type="match status" value="1"/>
</dbReference>
<evidence type="ECO:0000313" key="2">
    <source>
        <dbReference type="EMBL" id="KAK8894708.1"/>
    </source>
</evidence>
<dbReference type="PROSITE" id="PS00108">
    <property type="entry name" value="PROTEIN_KINASE_ST"/>
    <property type="match status" value="1"/>
</dbReference>
<dbReference type="PANTHER" id="PTHR23257:SF958">
    <property type="entry name" value="SERINE_THREONINE-PROTEIN KINASE WNK4"/>
    <property type="match status" value="1"/>
</dbReference>
<protein>
    <recommendedName>
        <fullName evidence="1">Protein kinase domain-containing protein</fullName>
    </recommendedName>
</protein>